<dbReference type="EMBL" id="JAVREX010000010">
    <property type="protein sequence ID" value="MDT0430398.1"/>
    <property type="molecule type" value="Genomic_DNA"/>
</dbReference>
<protein>
    <recommendedName>
        <fullName evidence="3">Integrase</fullName>
    </recommendedName>
</protein>
<proteinExistence type="predicted"/>
<reference evidence="2" key="1">
    <citation type="submission" date="2023-07" db="EMBL/GenBank/DDBJ databases">
        <title>30 novel species of actinomycetes from the DSMZ collection.</title>
        <authorList>
            <person name="Nouioui I."/>
        </authorList>
    </citation>
    <scope>NUCLEOTIDE SEQUENCE [LARGE SCALE GENOMIC DNA]</scope>
    <source>
        <strain evidence="2">DSM 41770</strain>
    </source>
</reference>
<name>A0ABU2RQ57_9ACTN</name>
<dbReference type="Proteomes" id="UP001183777">
    <property type="component" value="Unassembled WGS sequence"/>
</dbReference>
<sequence length="718" mass="80463">MTLKFATSLPVQTGPAPDDFVLPKKFTKGKANRGPRFADDVWGLREFLPRTSRHTRVNFLLFEEGLQRHTAKEFAFALLRETPGSQLRPAKPTSLPQALTTLARVWTHLRTVGVERLQDVRREHLEALLPLLRSSTPAGVEDQVNALKRLAEFGPYLSYDRLTLRPWPYRTARQISGATSDHENSTPRIPEEIMRPYLAAAVFYVRLASRDLLAAREELARTREATKAQPLPAPFGREGSQTRRKIEQFIERRRAEGRGLPALPIERHHTAPDAPVIDGIVQAPNLAMIKHLSGTRSIHHLRPLLVAAGNELGWEPGGLPARALWPATGKPWRASLSATSMNTETVQLRVACWIVIAYLSGMRDMEIRELGRDCAFTELGADGRTRYKIRGRVYKNRKLSGDEVNWMVLDIVHEAVEVLKLINDDPTHLFGYRQGSGYVLLSTMPLRLKNFRDHLNLLFSTPEGPYIPLPMAEDLELDTELVDDVDSDGDDEATDEDPLAWSFDTRQFRRTLSWHIANQPFGVVAGTRQYKHASHVIFEGYAGTSASGFADEVAADKAVALLDYVEDLYHDWNEGGRSAGGAVKRVEAEFDRIRAELGDLPGVVASPERLRTMLRHLTRALHPGALNDCFHHADTAVCGKRAKAVGRPLPMLNMCLTCPNSRRSSIHLPRYRMSRDLAGEELKDTEHLPPHQQTAIGEFIAMLDGAIEELKDEDGARV</sequence>
<evidence type="ECO:0008006" key="3">
    <source>
        <dbReference type="Google" id="ProtNLM"/>
    </source>
</evidence>
<comment type="caution">
    <text evidence="1">The sequence shown here is derived from an EMBL/GenBank/DDBJ whole genome shotgun (WGS) entry which is preliminary data.</text>
</comment>
<gene>
    <name evidence="1" type="ORF">RM649_22465</name>
</gene>
<evidence type="ECO:0000313" key="2">
    <source>
        <dbReference type="Proteomes" id="UP001183777"/>
    </source>
</evidence>
<evidence type="ECO:0000313" key="1">
    <source>
        <dbReference type="EMBL" id="MDT0430398.1"/>
    </source>
</evidence>
<dbReference type="RefSeq" id="WP_311659136.1">
    <property type="nucleotide sequence ID" value="NZ_JAVREX010000010.1"/>
</dbReference>
<keyword evidence="2" id="KW-1185">Reference proteome</keyword>
<organism evidence="1 2">
    <name type="scientific">Streptomyces salyersiae</name>
    <dbReference type="NCBI Taxonomy" id="3075530"/>
    <lineage>
        <taxon>Bacteria</taxon>
        <taxon>Bacillati</taxon>
        <taxon>Actinomycetota</taxon>
        <taxon>Actinomycetes</taxon>
        <taxon>Kitasatosporales</taxon>
        <taxon>Streptomycetaceae</taxon>
        <taxon>Streptomyces</taxon>
    </lineage>
</organism>
<accession>A0ABU2RQ57</accession>